<reference evidence="9" key="1">
    <citation type="submission" date="2020-01" db="EMBL/GenBank/DDBJ databases">
        <authorList>
            <person name="Rat A."/>
        </authorList>
    </citation>
    <scope>NUCLEOTIDE SEQUENCE</scope>
    <source>
        <strain evidence="9">LMG 31231</strain>
    </source>
</reference>
<dbReference type="Pfam" id="PF09594">
    <property type="entry name" value="GT87"/>
    <property type="match status" value="1"/>
</dbReference>
<protein>
    <submittedName>
        <fullName evidence="9">DUF2029 domain-containing protein</fullName>
    </submittedName>
</protein>
<dbReference type="AlphaFoldDB" id="A0A9X9X203"/>
<evidence type="ECO:0000256" key="1">
    <source>
        <dbReference type="ARBA" id="ARBA00004651"/>
    </source>
</evidence>
<dbReference type="InterPro" id="IPR018584">
    <property type="entry name" value="GT87"/>
</dbReference>
<keyword evidence="2" id="KW-1003">Cell membrane</keyword>
<keyword evidence="4 8" id="KW-0812">Transmembrane</keyword>
<comment type="caution">
    <text evidence="9">The sequence shown here is derived from an EMBL/GenBank/DDBJ whole genome shotgun (WGS) entry which is preliminary data.</text>
</comment>
<evidence type="ECO:0000256" key="3">
    <source>
        <dbReference type="ARBA" id="ARBA00022679"/>
    </source>
</evidence>
<feature type="transmembrane region" description="Helical" evidence="8">
    <location>
        <begin position="263"/>
        <end position="283"/>
    </location>
</feature>
<evidence type="ECO:0000313" key="9">
    <source>
        <dbReference type="EMBL" id="MBR0673432.1"/>
    </source>
</evidence>
<organism evidence="9 10">
    <name type="scientific">Neoroseomonas soli</name>
    <dbReference type="NCBI Taxonomy" id="1081025"/>
    <lineage>
        <taxon>Bacteria</taxon>
        <taxon>Pseudomonadati</taxon>
        <taxon>Pseudomonadota</taxon>
        <taxon>Alphaproteobacteria</taxon>
        <taxon>Acetobacterales</taxon>
        <taxon>Acetobacteraceae</taxon>
        <taxon>Neoroseomonas</taxon>
    </lineage>
</organism>
<evidence type="ECO:0000313" key="10">
    <source>
        <dbReference type="Proteomes" id="UP001138751"/>
    </source>
</evidence>
<comment type="similarity">
    <text evidence="7">Belongs to the glycosyltransferase 87 family.</text>
</comment>
<evidence type="ECO:0000256" key="6">
    <source>
        <dbReference type="ARBA" id="ARBA00023136"/>
    </source>
</evidence>
<comment type="subcellular location">
    <subcellularLocation>
        <location evidence="1">Cell membrane</location>
        <topology evidence="1">Multi-pass membrane protein</topology>
    </subcellularLocation>
</comment>
<dbReference type="RefSeq" id="WP_211863838.1">
    <property type="nucleotide sequence ID" value="NZ_JAAEDM010000071.1"/>
</dbReference>
<evidence type="ECO:0000256" key="2">
    <source>
        <dbReference type="ARBA" id="ARBA00022475"/>
    </source>
</evidence>
<accession>A0A9X9X203</accession>
<feature type="transmembrane region" description="Helical" evidence="8">
    <location>
        <begin position="359"/>
        <end position="376"/>
    </location>
</feature>
<dbReference type="GO" id="GO:0016758">
    <property type="term" value="F:hexosyltransferase activity"/>
    <property type="evidence" value="ECO:0007669"/>
    <property type="project" value="InterPro"/>
</dbReference>
<feature type="transmembrane region" description="Helical" evidence="8">
    <location>
        <begin position="290"/>
        <end position="308"/>
    </location>
</feature>
<evidence type="ECO:0000256" key="4">
    <source>
        <dbReference type="ARBA" id="ARBA00022692"/>
    </source>
</evidence>
<dbReference type="EMBL" id="JAAEDM010000071">
    <property type="protein sequence ID" value="MBR0673432.1"/>
    <property type="molecule type" value="Genomic_DNA"/>
</dbReference>
<feature type="transmembrane region" description="Helical" evidence="8">
    <location>
        <begin position="6"/>
        <end position="25"/>
    </location>
</feature>
<keyword evidence="6 8" id="KW-0472">Membrane</keyword>
<proteinExistence type="inferred from homology"/>
<feature type="transmembrane region" description="Helical" evidence="8">
    <location>
        <begin position="199"/>
        <end position="218"/>
    </location>
</feature>
<reference evidence="9" key="2">
    <citation type="journal article" date="2021" name="Syst. Appl. Microbiol.">
        <title>Roseomonas hellenica sp. nov., isolated from roots of wild-growing Alkanna tinctoria.</title>
        <authorList>
            <person name="Rat A."/>
            <person name="Naranjo H.D."/>
            <person name="Lebbe L."/>
            <person name="Cnockaert M."/>
            <person name="Krigas N."/>
            <person name="Grigoriadou K."/>
            <person name="Maloupa E."/>
            <person name="Willems A."/>
        </authorList>
    </citation>
    <scope>NUCLEOTIDE SEQUENCE</scope>
    <source>
        <strain evidence="9">LMG 31231</strain>
    </source>
</reference>
<keyword evidence="5 8" id="KW-1133">Transmembrane helix</keyword>
<evidence type="ECO:0000256" key="8">
    <source>
        <dbReference type="SAM" id="Phobius"/>
    </source>
</evidence>
<dbReference type="Proteomes" id="UP001138751">
    <property type="component" value="Unassembled WGS sequence"/>
</dbReference>
<gene>
    <name evidence="9" type="ORF">GXW76_19820</name>
</gene>
<keyword evidence="3" id="KW-0808">Transferase</keyword>
<feature type="transmembrane region" description="Helical" evidence="8">
    <location>
        <begin position="169"/>
        <end position="192"/>
    </location>
</feature>
<dbReference type="GO" id="GO:0005886">
    <property type="term" value="C:plasma membrane"/>
    <property type="evidence" value="ECO:0007669"/>
    <property type="project" value="UniProtKB-SubCell"/>
</dbReference>
<sequence>MTPARARLWCGGLAVAVLAGVLILVGTTRDGIAINGLPVSGDFLSFWAASDLLLAGRPADAYRPALHVAAQARIFPDIGVYFAFFYPPVFLLLCAPLALLPYGASVAAWLAVTGAAYVATMRALLPRWGLLPVLAFPAGLINIRYGQNGFLSAAIFAAAAALLDRRPVLAGVMLGGLVYKPHLAIAVPFVLAAARRWPAFIACGTTAAGLAALSWLVLGGETWTAFREGSDLARRALEEGWVSPEKMISLFAGIRLAGGPLSLAWAMQAVLSVAVLVAAVLAARRRPGGMAEVAIMAAAAMLTTPFLLDYDLVVTAVPLGWLLLAGSRAGFLPWEKTLLLALFLWPLVARMAVEATRLPLAAAAGLVLLALVLRRARAGEAQ</sequence>
<keyword evidence="10" id="KW-1185">Reference proteome</keyword>
<evidence type="ECO:0000256" key="5">
    <source>
        <dbReference type="ARBA" id="ARBA00022989"/>
    </source>
</evidence>
<evidence type="ECO:0000256" key="7">
    <source>
        <dbReference type="ARBA" id="ARBA00024033"/>
    </source>
</evidence>
<feature type="transmembrane region" description="Helical" evidence="8">
    <location>
        <begin position="80"/>
        <end position="100"/>
    </location>
</feature>
<name>A0A9X9X203_9PROT</name>